<dbReference type="InterPro" id="IPR053163">
    <property type="entry name" value="HTH-type_regulator_Rgg"/>
</dbReference>
<dbReference type="AlphaFoldDB" id="A0A4P6YTX3"/>
<name>A0A4P6YTX3_9LACO</name>
<sequence>MNVSLDELNFIANDFELDEQHYFTSELKNGVEANNITKLESLLKSQDKIYSLTGNFRNRHNMALINIHIAHLNHSTPSHDAIETIEQYLLTVDAWGYYEFLLYTNSLVALPTDIILLLSKQAYQRGVLYSPINIIQNQQVAVLINTISAVLKRHEFSQVNLFIKLAENDLASSNWLFEILIVKFFKSCYLLMKDPASAEGKQGTEAALDILITLGKSSYADSLKKYKAELLNSTI</sequence>
<feature type="domain" description="HTH-type transcriptional regulator Rgg C-terminal" evidence="1">
    <location>
        <begin position="48"/>
        <end position="224"/>
    </location>
</feature>
<proteinExistence type="predicted"/>
<keyword evidence="3" id="KW-1185">Reference proteome</keyword>
<evidence type="ECO:0000313" key="3">
    <source>
        <dbReference type="Proteomes" id="UP000292886"/>
    </source>
</evidence>
<dbReference type="NCBIfam" id="TIGR01716">
    <property type="entry name" value="RGG_Cterm"/>
    <property type="match status" value="1"/>
</dbReference>
<organism evidence="2 3">
    <name type="scientific">Periweissella cryptocerci</name>
    <dbReference type="NCBI Taxonomy" id="2506420"/>
    <lineage>
        <taxon>Bacteria</taxon>
        <taxon>Bacillati</taxon>
        <taxon>Bacillota</taxon>
        <taxon>Bacilli</taxon>
        <taxon>Lactobacillales</taxon>
        <taxon>Lactobacillaceae</taxon>
        <taxon>Periweissella</taxon>
    </lineage>
</organism>
<dbReference type="Pfam" id="PF21259">
    <property type="entry name" value="Rgg_C"/>
    <property type="match status" value="1"/>
</dbReference>
<dbReference type="EMBL" id="CP037940">
    <property type="protein sequence ID" value="QBO36151.1"/>
    <property type="molecule type" value="Genomic_DNA"/>
</dbReference>
<dbReference type="OrthoDB" id="2310942at2"/>
<dbReference type="KEGG" id="wei:EQG49_06600"/>
<dbReference type="InterPro" id="IPR010057">
    <property type="entry name" value="Transcription_activator_Rgg_C"/>
</dbReference>
<reference evidence="3" key="1">
    <citation type="submission" date="2019-03" db="EMBL/GenBank/DDBJ databases">
        <title>Weissella sp. 26KH-42 Genome sequencing.</title>
        <authorList>
            <person name="Heo J."/>
            <person name="Kim S.-J."/>
            <person name="Kim J.-S."/>
            <person name="Hong S.-B."/>
            <person name="Kwon S.-W."/>
        </authorList>
    </citation>
    <scope>NUCLEOTIDE SEQUENCE [LARGE SCALE GENOMIC DNA]</scope>
    <source>
        <strain evidence="3">26KH-42</strain>
    </source>
</reference>
<protein>
    <recommendedName>
        <fullName evidence="1">HTH-type transcriptional regulator Rgg C-terminal domain-containing protein</fullName>
    </recommendedName>
</protein>
<dbReference type="PANTHER" id="PTHR37038:SF12">
    <property type="entry name" value="TRANSCRIPTIONAL REGULATOR"/>
    <property type="match status" value="1"/>
</dbReference>
<evidence type="ECO:0000259" key="1">
    <source>
        <dbReference type="Pfam" id="PF21259"/>
    </source>
</evidence>
<accession>A0A4P6YTX3</accession>
<gene>
    <name evidence="2" type="ORF">EQG49_06600</name>
</gene>
<dbReference type="Proteomes" id="UP000292886">
    <property type="component" value="Chromosome"/>
</dbReference>
<evidence type="ECO:0000313" key="2">
    <source>
        <dbReference type="EMBL" id="QBO36151.1"/>
    </source>
</evidence>
<dbReference type="PANTHER" id="PTHR37038">
    <property type="entry name" value="TRANSCRIPTIONAL REGULATOR-RELATED"/>
    <property type="match status" value="1"/>
</dbReference>